<dbReference type="PANTHER" id="PTHR30154:SF34">
    <property type="entry name" value="TRANSCRIPTIONAL REGULATOR AZLB"/>
    <property type="match status" value="1"/>
</dbReference>
<accession>A0A9W6LWI4</accession>
<dbReference type="GO" id="GO:0005829">
    <property type="term" value="C:cytosol"/>
    <property type="evidence" value="ECO:0007669"/>
    <property type="project" value="TreeGrafter"/>
</dbReference>
<gene>
    <name evidence="7" type="ORF">GCM10017576_15350</name>
</gene>
<dbReference type="InterPro" id="IPR036390">
    <property type="entry name" value="WH_DNA-bd_sf"/>
</dbReference>
<dbReference type="SMART" id="SM00344">
    <property type="entry name" value="HTH_ASNC"/>
    <property type="match status" value="1"/>
</dbReference>
<evidence type="ECO:0000256" key="1">
    <source>
        <dbReference type="ARBA" id="ARBA00023015"/>
    </source>
</evidence>
<comment type="caution">
    <text evidence="7">The sequence shown here is derived from an EMBL/GenBank/DDBJ whole genome shotgun (WGS) entry which is preliminary data.</text>
</comment>
<evidence type="ECO:0000256" key="2">
    <source>
        <dbReference type="ARBA" id="ARBA00023125"/>
    </source>
</evidence>
<feature type="compositionally biased region" description="Basic and acidic residues" evidence="4">
    <location>
        <begin position="164"/>
        <end position="173"/>
    </location>
</feature>
<evidence type="ECO:0000313" key="7">
    <source>
        <dbReference type="EMBL" id="GLJ61406.1"/>
    </source>
</evidence>
<feature type="domain" description="HTH asnC-type" evidence="6">
    <location>
        <begin position="12"/>
        <end position="52"/>
    </location>
</feature>
<dbReference type="Pfam" id="PF13412">
    <property type="entry name" value="HTH_24"/>
    <property type="match status" value="1"/>
</dbReference>
<evidence type="ECO:0000256" key="3">
    <source>
        <dbReference type="ARBA" id="ARBA00023163"/>
    </source>
</evidence>
<dbReference type="InterPro" id="IPR011008">
    <property type="entry name" value="Dimeric_a/b-barrel"/>
</dbReference>
<dbReference type="SUPFAM" id="SSF54909">
    <property type="entry name" value="Dimeric alpha+beta barrel"/>
    <property type="match status" value="1"/>
</dbReference>
<dbReference type="GO" id="GO:0043200">
    <property type="term" value="P:response to amino acid"/>
    <property type="evidence" value="ECO:0007669"/>
    <property type="project" value="TreeGrafter"/>
</dbReference>
<sequence length="337" mass="36794">MDMTGAIEVPSMSESDLDLIDALLVAPRAPWASVARMLGTSAPTARRRWSRLVESDRAWVTSYVGHPAGIVSGYVEIRCQPGSVDATASEISAHPRVLSIVGVTGDRDLVLSVVAEDMRGFRSVIQHEIGAHPKIVHARTALVSRLFRDGSSWRTRGSAPAKPFDVERDAPPGRDARERATLRTVLRVLERDGRATSSELAAALQTSEAQARRTVGRLLRTGQIIQSVDVARSVAHYAHALLLWLVVPAARIEESARLVSALPFVRLCAAIAGGPSNLYVIVWARSLSEAADLEAQLMQRVEGRVADRSIVLHHYKRFGHCFDDDERRVAHVAWSAG</sequence>
<dbReference type="SUPFAM" id="SSF46785">
    <property type="entry name" value="Winged helix' DNA-binding domain"/>
    <property type="match status" value="1"/>
</dbReference>
<evidence type="ECO:0000259" key="5">
    <source>
        <dbReference type="Pfam" id="PF01037"/>
    </source>
</evidence>
<reference evidence="7" key="2">
    <citation type="submission" date="2023-01" db="EMBL/GenBank/DDBJ databases">
        <authorList>
            <person name="Sun Q."/>
            <person name="Evtushenko L."/>
        </authorList>
    </citation>
    <scope>NUCLEOTIDE SEQUENCE</scope>
    <source>
        <strain evidence="7">VKM Ac-1020</strain>
    </source>
</reference>
<dbReference type="InterPro" id="IPR036388">
    <property type="entry name" value="WH-like_DNA-bd_sf"/>
</dbReference>
<feature type="domain" description="Transcription regulator AsnC/Lrp ligand binding" evidence="5">
    <location>
        <begin position="75"/>
        <end position="143"/>
    </location>
</feature>
<reference evidence="7" key="1">
    <citation type="journal article" date="2014" name="Int. J. Syst. Evol. Microbiol.">
        <title>Complete genome sequence of Corynebacterium casei LMG S-19264T (=DSM 44701T), isolated from a smear-ripened cheese.</title>
        <authorList>
            <consortium name="US DOE Joint Genome Institute (JGI-PGF)"/>
            <person name="Walter F."/>
            <person name="Albersmeier A."/>
            <person name="Kalinowski J."/>
            <person name="Ruckert C."/>
        </authorList>
    </citation>
    <scope>NUCLEOTIDE SEQUENCE</scope>
    <source>
        <strain evidence="7">VKM Ac-1020</strain>
    </source>
</reference>
<dbReference type="InterPro" id="IPR019887">
    <property type="entry name" value="Tscrpt_reg_AsnC/Lrp_C"/>
</dbReference>
<dbReference type="GO" id="GO:0043565">
    <property type="term" value="F:sequence-specific DNA binding"/>
    <property type="evidence" value="ECO:0007669"/>
    <property type="project" value="InterPro"/>
</dbReference>
<evidence type="ECO:0000259" key="6">
    <source>
        <dbReference type="Pfam" id="PF13404"/>
    </source>
</evidence>
<organism evidence="7 8">
    <name type="scientific">Microbacterium barkeri</name>
    <dbReference type="NCBI Taxonomy" id="33917"/>
    <lineage>
        <taxon>Bacteria</taxon>
        <taxon>Bacillati</taxon>
        <taxon>Actinomycetota</taxon>
        <taxon>Actinomycetes</taxon>
        <taxon>Micrococcales</taxon>
        <taxon>Microbacteriaceae</taxon>
        <taxon>Microbacterium</taxon>
    </lineage>
</organism>
<evidence type="ECO:0000256" key="4">
    <source>
        <dbReference type="SAM" id="MobiDB-lite"/>
    </source>
</evidence>
<dbReference type="Gene3D" id="1.10.10.10">
    <property type="entry name" value="Winged helix-like DNA-binding domain superfamily/Winged helix DNA-binding domain"/>
    <property type="match status" value="2"/>
</dbReference>
<evidence type="ECO:0000313" key="8">
    <source>
        <dbReference type="Proteomes" id="UP001142462"/>
    </source>
</evidence>
<keyword evidence="3" id="KW-0804">Transcription</keyword>
<protein>
    <submittedName>
        <fullName evidence="7">AsnC family transcriptional regulator</fullName>
    </submittedName>
</protein>
<dbReference type="Pfam" id="PF01037">
    <property type="entry name" value="AsnC_trans_reg"/>
    <property type="match status" value="1"/>
</dbReference>
<dbReference type="AlphaFoldDB" id="A0A9W6LWI4"/>
<feature type="region of interest" description="Disordered" evidence="4">
    <location>
        <begin position="154"/>
        <end position="173"/>
    </location>
</feature>
<keyword evidence="1" id="KW-0805">Transcription regulation</keyword>
<dbReference type="Proteomes" id="UP001142462">
    <property type="component" value="Unassembled WGS sequence"/>
</dbReference>
<dbReference type="PANTHER" id="PTHR30154">
    <property type="entry name" value="LEUCINE-RESPONSIVE REGULATORY PROTEIN"/>
    <property type="match status" value="1"/>
</dbReference>
<keyword evidence="8" id="KW-1185">Reference proteome</keyword>
<dbReference type="Gene3D" id="3.30.70.920">
    <property type="match status" value="1"/>
</dbReference>
<name>A0A9W6LWI4_9MICO</name>
<dbReference type="InterPro" id="IPR000485">
    <property type="entry name" value="AsnC-type_HTH_dom"/>
</dbReference>
<keyword evidence="2" id="KW-0238">DNA-binding</keyword>
<dbReference type="InterPro" id="IPR019888">
    <property type="entry name" value="Tscrpt_reg_AsnC-like"/>
</dbReference>
<proteinExistence type="predicted"/>
<dbReference type="EMBL" id="BSEJ01000006">
    <property type="protein sequence ID" value="GLJ61406.1"/>
    <property type="molecule type" value="Genomic_DNA"/>
</dbReference>
<dbReference type="Pfam" id="PF13404">
    <property type="entry name" value="HTH_AsnC-type"/>
    <property type="match status" value="1"/>
</dbReference>